<dbReference type="GO" id="GO:0016020">
    <property type="term" value="C:membrane"/>
    <property type="evidence" value="ECO:0007669"/>
    <property type="project" value="InterPro"/>
</dbReference>
<evidence type="ECO:0000313" key="4">
    <source>
        <dbReference type="WBParaSite" id="ACRNAN_scaffold9831.g23278.t1"/>
    </source>
</evidence>
<dbReference type="GO" id="GO:0080049">
    <property type="term" value="F:L-gulono-1,4-lactone dehydrogenase activity"/>
    <property type="evidence" value="ECO:0007669"/>
    <property type="project" value="TreeGrafter"/>
</dbReference>
<dbReference type="Gene3D" id="1.10.45.10">
    <property type="entry name" value="Vanillyl-alcohol Oxidase, Chain A, domain 4"/>
    <property type="match status" value="1"/>
</dbReference>
<organism evidence="3 4">
    <name type="scientific">Acrobeloides nanus</name>
    <dbReference type="NCBI Taxonomy" id="290746"/>
    <lineage>
        <taxon>Eukaryota</taxon>
        <taxon>Metazoa</taxon>
        <taxon>Ecdysozoa</taxon>
        <taxon>Nematoda</taxon>
        <taxon>Chromadorea</taxon>
        <taxon>Rhabditida</taxon>
        <taxon>Tylenchina</taxon>
        <taxon>Cephalobomorpha</taxon>
        <taxon>Cephaloboidea</taxon>
        <taxon>Cephalobidae</taxon>
        <taxon>Acrobeloides</taxon>
    </lineage>
</organism>
<dbReference type="InterPro" id="IPR016167">
    <property type="entry name" value="FAD-bd_PCMH_sub1"/>
</dbReference>
<evidence type="ECO:0000259" key="2">
    <source>
        <dbReference type="PROSITE" id="PS51387"/>
    </source>
</evidence>
<dbReference type="InterPro" id="IPR016166">
    <property type="entry name" value="FAD-bd_PCMH"/>
</dbReference>
<dbReference type="WBParaSite" id="ACRNAN_scaffold9831.g23278.t1">
    <property type="protein sequence ID" value="ACRNAN_scaffold9831.g23278.t1"/>
    <property type="gene ID" value="ACRNAN_scaffold9831.g23278"/>
</dbReference>
<feature type="domain" description="FAD-binding PCMH-type" evidence="2">
    <location>
        <begin position="23"/>
        <end position="187"/>
    </location>
</feature>
<keyword evidence="3" id="KW-1185">Reference proteome</keyword>
<dbReference type="Gene3D" id="3.30.70.2520">
    <property type="match status" value="1"/>
</dbReference>
<dbReference type="InterPro" id="IPR016169">
    <property type="entry name" value="FAD-bd_PCMH_sub2"/>
</dbReference>
<accession>A0A914ENJ3</accession>
<name>A0A914ENJ3_9BILA</name>
<dbReference type="InterPro" id="IPR006094">
    <property type="entry name" value="Oxid_FAD_bind_N"/>
</dbReference>
<dbReference type="PANTHER" id="PTHR43762">
    <property type="entry name" value="L-GULONOLACTONE OXIDASE"/>
    <property type="match status" value="1"/>
</dbReference>
<dbReference type="PIRSF" id="PIRSF000136">
    <property type="entry name" value="LGO_GLO"/>
    <property type="match status" value="1"/>
</dbReference>
<dbReference type="GO" id="GO:0071949">
    <property type="term" value="F:FAD binding"/>
    <property type="evidence" value="ECO:0007669"/>
    <property type="project" value="InterPro"/>
</dbReference>
<protein>
    <submittedName>
        <fullName evidence="4">FAD-binding PCMH-type domain-containing protein</fullName>
    </submittedName>
</protein>
<proteinExistence type="predicted"/>
<dbReference type="PROSITE" id="PS51387">
    <property type="entry name" value="FAD_PCMH"/>
    <property type="match status" value="1"/>
</dbReference>
<dbReference type="AlphaFoldDB" id="A0A914ENJ3"/>
<dbReference type="InterPro" id="IPR007173">
    <property type="entry name" value="ALO_C"/>
</dbReference>
<dbReference type="Gene3D" id="3.30.70.2530">
    <property type="match status" value="1"/>
</dbReference>
<dbReference type="Pfam" id="PF01565">
    <property type="entry name" value="FAD_binding_4"/>
    <property type="match status" value="1"/>
</dbReference>
<keyword evidence="1" id="KW-0560">Oxidoreductase</keyword>
<dbReference type="InterPro" id="IPR036318">
    <property type="entry name" value="FAD-bd_PCMH-like_sf"/>
</dbReference>
<evidence type="ECO:0000256" key="1">
    <source>
        <dbReference type="ARBA" id="ARBA00023002"/>
    </source>
</evidence>
<dbReference type="InterPro" id="IPR016171">
    <property type="entry name" value="Vanillyl_alc_oxidase_C-sub2"/>
</dbReference>
<dbReference type="SUPFAM" id="SSF56176">
    <property type="entry name" value="FAD-binding/transporter-associated domain-like"/>
    <property type="match status" value="1"/>
</dbReference>
<dbReference type="Pfam" id="PF04030">
    <property type="entry name" value="ALO"/>
    <property type="match status" value="1"/>
</dbReference>
<dbReference type="Gene3D" id="3.30.465.10">
    <property type="match status" value="1"/>
</dbReference>
<reference evidence="4" key="1">
    <citation type="submission" date="2022-11" db="UniProtKB">
        <authorList>
            <consortium name="WormBaseParasite"/>
        </authorList>
    </citation>
    <scope>IDENTIFICATION</scope>
</reference>
<dbReference type="InterPro" id="IPR010031">
    <property type="entry name" value="FAD_lactone_oxidase-like"/>
</dbReference>
<dbReference type="PANTHER" id="PTHR43762:SF1">
    <property type="entry name" value="D-ARABINONO-1,4-LACTONE OXIDASE"/>
    <property type="match status" value="1"/>
</dbReference>
<dbReference type="GO" id="GO:0003885">
    <property type="term" value="F:D-arabinono-1,4-lactone oxidase activity"/>
    <property type="evidence" value="ECO:0007669"/>
    <property type="project" value="InterPro"/>
</dbReference>
<dbReference type="Proteomes" id="UP000887540">
    <property type="component" value="Unplaced"/>
</dbReference>
<sequence>MTAPIEDWSRKEKLLNWAGCYEYGINANHLHQPRSIEEVQELVRRVDKIKAVGTRHCFNGIADSKHNMLCTVNLNQIYHLDKHAHTVTIGPGIHYGALATYLHENGFALENMASLPHISVGGSIATATHGSGSTLRCLSTAVEAIEFVKPNGELMRLKKGHEDFNGAVVSIGGLGIVTKYTLSIQPSFQMKQIVYLNLPMSVLKNHFEEIMSSGYSVSLYTRFQDQNIYQVRIKSLADPNHSNHKEFDFERFGAKKIVDRDVRSIIELPADFSTVQRGIPGPWHERLPHIRIDSIPGATGAEVHSEYFFPIERAYEAIMAVESFRERIDPLVYTTEIRTIEADEFWLSPCYKQRSVAIHFTWKQDVKNVMQLLSVMEEKLKPLKARPHWGKLFTFTHEYLESVYEKLPRFRQLLIKYDPHGKFRNEFLDKYIFGKKEERAKI</sequence>
<evidence type="ECO:0000313" key="3">
    <source>
        <dbReference type="Proteomes" id="UP000887540"/>
    </source>
</evidence>
<dbReference type="Gene3D" id="3.30.43.10">
    <property type="entry name" value="Uridine Diphospho-n-acetylenolpyruvylglucosamine Reductase, domain 2"/>
    <property type="match status" value="1"/>
</dbReference>